<keyword evidence="2" id="KW-1185">Reference proteome</keyword>
<dbReference type="Proteomes" id="UP001432011">
    <property type="component" value="Chromosome"/>
</dbReference>
<name>A0ABZ1SKQ0_9ACTN</name>
<dbReference type="InterPro" id="IPR024268">
    <property type="entry name" value="AviRa"/>
</dbReference>
<dbReference type="EMBL" id="CP108085">
    <property type="protein sequence ID" value="WUP72287.1"/>
    <property type="molecule type" value="Genomic_DNA"/>
</dbReference>
<organism evidence="1 2">
    <name type="scientific">Microbispora hainanensis</name>
    <dbReference type="NCBI Taxonomy" id="568844"/>
    <lineage>
        <taxon>Bacteria</taxon>
        <taxon>Bacillati</taxon>
        <taxon>Actinomycetota</taxon>
        <taxon>Actinomycetes</taxon>
        <taxon>Streptosporangiales</taxon>
        <taxon>Streptosporangiaceae</taxon>
        <taxon>Microbispora</taxon>
    </lineage>
</organism>
<dbReference type="GO" id="GO:0008168">
    <property type="term" value="F:methyltransferase activity"/>
    <property type="evidence" value="ECO:0007669"/>
    <property type="project" value="UniProtKB-KW"/>
</dbReference>
<dbReference type="InterPro" id="IPR029063">
    <property type="entry name" value="SAM-dependent_MTases_sf"/>
</dbReference>
<keyword evidence="1" id="KW-0808">Transferase</keyword>
<dbReference type="Pfam" id="PF11599">
    <property type="entry name" value="AviRa"/>
    <property type="match status" value="1"/>
</dbReference>
<dbReference type="Gene3D" id="3.40.50.150">
    <property type="entry name" value="Vaccinia Virus protein VP39"/>
    <property type="match status" value="1"/>
</dbReference>
<evidence type="ECO:0000313" key="1">
    <source>
        <dbReference type="EMBL" id="WUP72287.1"/>
    </source>
</evidence>
<sequence length="243" mass="25701">MTYRHATVRADYADLAGGAVLHSAPGFPAFPVRLASEMFQRAMALRGGGNATVWDPCCGSGYLLTVIGLLHRRRISAALASDIDPAAVELAERNLALLTRAGLMARAAHLGEQAARWGRASHTTAAEAAHRLADTLSGDGGDLPNAVYQADVFDAGRLRRFLSVRPPDVVITDVPYGEQTSWHGPNGADGVVGMLDTLGSVLGENAVIAVAVRGRKAPRTDRLRTCGSFKIGTRTVALLRPEP</sequence>
<dbReference type="GO" id="GO:0032259">
    <property type="term" value="P:methylation"/>
    <property type="evidence" value="ECO:0007669"/>
    <property type="project" value="UniProtKB-KW"/>
</dbReference>
<protein>
    <submittedName>
        <fullName evidence="1">rRNA methyltransferase</fullName>
    </submittedName>
</protein>
<accession>A0ABZ1SKQ0</accession>
<reference evidence="1" key="1">
    <citation type="submission" date="2022-10" db="EMBL/GenBank/DDBJ databases">
        <title>The complete genomes of actinobacterial strains from the NBC collection.</title>
        <authorList>
            <person name="Joergensen T.S."/>
            <person name="Alvarez Arevalo M."/>
            <person name="Sterndorff E.B."/>
            <person name="Faurdal D."/>
            <person name="Vuksanovic O."/>
            <person name="Mourched A.-S."/>
            <person name="Charusanti P."/>
            <person name="Shaw S."/>
            <person name="Blin K."/>
            <person name="Weber T."/>
        </authorList>
    </citation>
    <scope>NUCLEOTIDE SEQUENCE</scope>
    <source>
        <strain evidence="1">NBC_00254</strain>
    </source>
</reference>
<dbReference type="Gene3D" id="1.10.287.540">
    <property type="entry name" value="Helix hairpin bin"/>
    <property type="match status" value="1"/>
</dbReference>
<dbReference type="RefSeq" id="WP_142651115.1">
    <property type="nucleotide sequence ID" value="NZ_CP108085.1"/>
</dbReference>
<keyword evidence="1" id="KW-0489">Methyltransferase</keyword>
<dbReference type="SUPFAM" id="SSF53335">
    <property type="entry name" value="S-adenosyl-L-methionine-dependent methyltransferases"/>
    <property type="match status" value="1"/>
</dbReference>
<gene>
    <name evidence="1" type="ORF">OG913_22925</name>
</gene>
<proteinExistence type="predicted"/>
<evidence type="ECO:0000313" key="2">
    <source>
        <dbReference type="Proteomes" id="UP001432011"/>
    </source>
</evidence>